<evidence type="ECO:0000256" key="1">
    <source>
        <dbReference type="ARBA" id="ARBA00012417"/>
    </source>
</evidence>
<dbReference type="InterPro" id="IPR001098">
    <property type="entry name" value="DNA-dir_DNA_pol_A_palm_dom"/>
</dbReference>
<dbReference type="GO" id="GO:0003887">
    <property type="term" value="F:DNA-directed DNA polymerase activity"/>
    <property type="evidence" value="ECO:0007669"/>
    <property type="project" value="UniProtKB-EC"/>
</dbReference>
<evidence type="ECO:0000313" key="6">
    <source>
        <dbReference type="Proteomes" id="UP000009071"/>
    </source>
</evidence>
<accession>C4XLI0</accession>
<reference evidence="5 6" key="1">
    <citation type="journal article" date="2009" name="Genome Res.">
        <title>Whole genome sequence of Desulfovibrio magneticus strain RS-1 revealed common gene clusters in magnetotactic bacteria.</title>
        <authorList>
            <person name="Nakazawa H."/>
            <person name="Arakaki A."/>
            <person name="Narita-Yamada S."/>
            <person name="Yashiro I."/>
            <person name="Jinno K."/>
            <person name="Aoki N."/>
            <person name="Tsuruyama A."/>
            <person name="Okamura Y."/>
            <person name="Tanikawa S."/>
            <person name="Fujita N."/>
            <person name="Takeyama H."/>
            <person name="Matsunaga T."/>
        </authorList>
    </citation>
    <scope>NUCLEOTIDE SEQUENCE [LARGE SCALE GENOMIC DNA]</scope>
    <source>
        <strain evidence="6">ATCC 700980 / DSM 13731 / RS-1</strain>
    </source>
</reference>
<dbReference type="EMBL" id="AP010904">
    <property type="protein sequence ID" value="BAH77119.1"/>
    <property type="molecule type" value="Genomic_DNA"/>
</dbReference>
<evidence type="ECO:0000313" key="5">
    <source>
        <dbReference type="EMBL" id="BAH77119.1"/>
    </source>
</evidence>
<dbReference type="Proteomes" id="UP000009071">
    <property type="component" value="Chromosome"/>
</dbReference>
<name>C4XLI0_SOLM1</name>
<dbReference type="Gene3D" id="3.30.70.370">
    <property type="match status" value="1"/>
</dbReference>
<dbReference type="GO" id="GO:0006261">
    <property type="term" value="P:DNA-templated DNA replication"/>
    <property type="evidence" value="ECO:0007669"/>
    <property type="project" value="InterPro"/>
</dbReference>
<dbReference type="eggNOG" id="COG1199">
    <property type="taxonomic scope" value="Bacteria"/>
</dbReference>
<evidence type="ECO:0000256" key="2">
    <source>
        <dbReference type="ARBA" id="ARBA00022705"/>
    </source>
</evidence>
<dbReference type="KEGG" id="dma:DMR_36280"/>
<dbReference type="GO" id="GO:0003677">
    <property type="term" value="F:DNA binding"/>
    <property type="evidence" value="ECO:0007669"/>
    <property type="project" value="InterPro"/>
</dbReference>
<comment type="catalytic activity">
    <reaction evidence="3">
        <text>DNA(n) + a 2'-deoxyribonucleoside 5'-triphosphate = DNA(n+1) + diphosphate</text>
        <dbReference type="Rhea" id="RHEA:22508"/>
        <dbReference type="Rhea" id="RHEA-COMP:17339"/>
        <dbReference type="Rhea" id="RHEA-COMP:17340"/>
        <dbReference type="ChEBI" id="CHEBI:33019"/>
        <dbReference type="ChEBI" id="CHEBI:61560"/>
        <dbReference type="ChEBI" id="CHEBI:173112"/>
        <dbReference type="EC" id="2.7.7.7"/>
    </reaction>
</comment>
<dbReference type="Gene3D" id="1.10.150.20">
    <property type="entry name" value="5' to 3' exonuclease, C-terminal subdomain"/>
    <property type="match status" value="1"/>
</dbReference>
<gene>
    <name evidence="5" type="ordered locus">DMR_36280</name>
</gene>
<dbReference type="SMART" id="SM00482">
    <property type="entry name" value="POLAc"/>
    <property type="match status" value="1"/>
</dbReference>
<dbReference type="Pfam" id="PF00476">
    <property type="entry name" value="DNA_pol_A"/>
    <property type="match status" value="1"/>
</dbReference>
<keyword evidence="6" id="KW-1185">Reference proteome</keyword>
<dbReference type="EC" id="2.7.7.7" evidence="1"/>
<dbReference type="InterPro" id="IPR043502">
    <property type="entry name" value="DNA/RNA_pol_sf"/>
</dbReference>
<dbReference type="SUPFAM" id="SSF52540">
    <property type="entry name" value="P-loop containing nucleoside triphosphate hydrolases"/>
    <property type="match status" value="1"/>
</dbReference>
<dbReference type="HOGENOM" id="CLU_248361_0_0_7"/>
<sequence length="1507" mass="172519">MYWSRLIESDGQKLYFPFVDIDPFLDKVSHGEIELINDSIFRVKIFIQALSKLGVLNRFKFIATGGYGFRAISNILLSQDDYDGFVGFIKTELNSCLIDYQPSENTTAPYQILARKDNPFQNHKQLVGRHSTLVDSNGIMDGFGYYDYCSITSNELNPYSYVEAARELLIFTIISDVSSLGEFGSKIQLYKELRKDYADRKIKFFDISKKFKAISSDKTFEILNSHGYSFKEIDKGIGKIYTFSDKTCPACGHSNGNAFVTPPYFRLKCFRSTCPASISNGGMSLNEWSGLFLQNENKSQPLVDPNITPLRMTLDEAQQAITDSLNSNSDVFLKVTPGSGKTHLALEYACEQALRGNKIIYSTYNVAQADEAFNVALQNLANNNLTHRLHTQEASCNCQDDYKSMVNLGYSPSTLLCKRCSGKVNCGYHTERTQMYPGIYFTTHHMLRELDPDIFDADITIIDENILPLALSENKSFSEADLRALSAHVEGHSAAIIGEIIKLVTDVYNKKTSKYHEILLVKNYHETNHDNVLDFLSRKLSTTSVSIIETINNTVEILKKNYSQLYVSQVNYNAVRWLSGFYEEDVFSCIYFKNNGIVEFYTKQINKSLLFNSRYIFLDATGNDLIVNKICNKSVQPKNIDIDWNCRATFIEKNIKKSTDIHDNEMSEIIETGLSHFTRDKVLIVSFKSNCEQLLNICSEIKPDTQFEFYNFFGQKGTNQFKDFDAIFVIGLPYPNINTAWQDAHILFPGVDQDGLRDSWPYIAMESELLQLIHRVRPVRKDHPIELVVAGNSYPGSLPEPSQRISFKRREDPVGTAVDRLRKFIDYFGFYDVTLEYIAGVATTDSESKATQFRKLLFDTIGHLVAQHKAQYLKAGPDCEGTEGTHTCSRSTLSIHHVISNLYVHLQKLKIIDTERKAQSSTIIDTIMEIDRAFDWKSITFKNDQIDSIDQNEIKSFTLKLFTLYLYLNGTEWEVNLPMHLVHKNQARDTRTQLKNEFEHMSKYKIKSLHSKYNNIEGVEIENNGLYFYAALAKLDIINNVLLTSYRQEHNNNYLECDFNILLVYFSQNKTYTLTKNKFHEYHVDTIDNIKTNDSYDFVVTNNHKQCFNCFNKNTAGSVHDIFLTHRIIFNNNSDTSLDLIGLGSKYDVETDFSTGYKSCKSIYNIYQKQMDLLKTKKICYIYQMESEILLLNNKYLKSNGFSVNGEKLDQMKAIASTANNSNDERTLETIEKLVQKDEKFPSIINQIETTTGRSGYRILSTLNKKFRLLFLPSEGHVILAFDMKHFEPTIISSLSNDTYALGLINSGKDIYTEVAMSISGALNEERFNDRSFGKVLFNIAINGGNEHALVSRCYETNVIITRSCSAEIFNNFRNMFPVIFQFQNRILHMARTYGKMYTKFSRVLYVDDNVKDSTIVNFVVQGSGADAFKRLLLKVNDFLNHPEEDILFHHFDALYIQVPEHGAAKRMEALREIIEDSLSSDFGNVRFSVAASMRRSWAEEDTIIQV</sequence>
<evidence type="ECO:0000259" key="4">
    <source>
        <dbReference type="SMART" id="SM00482"/>
    </source>
</evidence>
<evidence type="ECO:0000256" key="3">
    <source>
        <dbReference type="ARBA" id="ARBA00049244"/>
    </source>
</evidence>
<feature type="domain" description="DNA-directed DNA polymerase family A palm" evidence="4">
    <location>
        <begin position="1264"/>
        <end position="1462"/>
    </location>
</feature>
<dbReference type="GO" id="GO:0006302">
    <property type="term" value="P:double-strand break repair"/>
    <property type="evidence" value="ECO:0007669"/>
    <property type="project" value="TreeGrafter"/>
</dbReference>
<dbReference type="STRING" id="573370.DMR_36280"/>
<protein>
    <recommendedName>
        <fullName evidence="1">DNA-directed DNA polymerase</fullName>
        <ecNumber evidence="1">2.7.7.7</ecNumber>
    </recommendedName>
</protein>
<dbReference type="InterPro" id="IPR027417">
    <property type="entry name" value="P-loop_NTPase"/>
</dbReference>
<dbReference type="eggNOG" id="COG0749">
    <property type="taxonomic scope" value="Bacteria"/>
</dbReference>
<keyword evidence="2" id="KW-0235">DNA replication</keyword>
<organism evidence="5 6">
    <name type="scientific">Solidesulfovibrio magneticus (strain ATCC 700980 / DSM 13731 / RS-1)</name>
    <name type="common">Desulfovibrio magneticus</name>
    <dbReference type="NCBI Taxonomy" id="573370"/>
    <lineage>
        <taxon>Bacteria</taxon>
        <taxon>Pseudomonadati</taxon>
        <taxon>Thermodesulfobacteriota</taxon>
        <taxon>Desulfovibrionia</taxon>
        <taxon>Desulfovibrionales</taxon>
        <taxon>Desulfovibrionaceae</taxon>
        <taxon>Solidesulfovibrio</taxon>
    </lineage>
</organism>
<dbReference type="PANTHER" id="PTHR10133:SF27">
    <property type="entry name" value="DNA POLYMERASE NU"/>
    <property type="match status" value="1"/>
</dbReference>
<proteinExistence type="predicted"/>
<dbReference type="PANTHER" id="PTHR10133">
    <property type="entry name" value="DNA POLYMERASE I"/>
    <property type="match status" value="1"/>
</dbReference>
<dbReference type="SUPFAM" id="SSF56672">
    <property type="entry name" value="DNA/RNA polymerases"/>
    <property type="match status" value="1"/>
</dbReference>
<dbReference type="InterPro" id="IPR002298">
    <property type="entry name" value="DNA_polymerase_A"/>
</dbReference>